<proteinExistence type="predicted"/>
<sequence>MSLANWQSDNTFQSVLATGSGGTASYTMSDVPPGAYYLDAWKDVNANLRFDSGDFLGVYDTAQSPSSNPIEFFLSAGEALTIDVTMFELP</sequence>
<dbReference type="EMBL" id="LJUO01000001">
    <property type="protein sequence ID" value="KPK73881.1"/>
    <property type="molecule type" value="Genomic_DNA"/>
</dbReference>
<accession>A0A0S8GMA1</accession>
<protein>
    <recommendedName>
        <fullName evidence="3">Rhamnogalacturonan lyase domain-containing protein</fullName>
    </recommendedName>
</protein>
<dbReference type="AlphaFoldDB" id="A0A0S8GMA1"/>
<evidence type="ECO:0008006" key="3">
    <source>
        <dbReference type="Google" id="ProtNLM"/>
    </source>
</evidence>
<evidence type="ECO:0000313" key="1">
    <source>
        <dbReference type="EMBL" id="KPK73881.1"/>
    </source>
</evidence>
<dbReference type="Proteomes" id="UP000051096">
    <property type="component" value="Unassembled WGS sequence"/>
</dbReference>
<organism evidence="1 2">
    <name type="scientific">candidate division WOR_3 bacterium SM23_60</name>
    <dbReference type="NCBI Taxonomy" id="1703780"/>
    <lineage>
        <taxon>Bacteria</taxon>
        <taxon>Bacteria division WOR-3</taxon>
    </lineage>
</organism>
<gene>
    <name evidence="1" type="ORF">AMJ87_00080</name>
</gene>
<name>A0A0S8GMA1_UNCW3</name>
<reference evidence="1 2" key="1">
    <citation type="journal article" date="2015" name="Microbiome">
        <title>Genomic resolution of linkages in carbon, nitrogen, and sulfur cycling among widespread estuary sediment bacteria.</title>
        <authorList>
            <person name="Baker B.J."/>
            <person name="Lazar C.S."/>
            <person name="Teske A.P."/>
            <person name="Dick G.J."/>
        </authorList>
    </citation>
    <scope>NUCLEOTIDE SEQUENCE [LARGE SCALE GENOMIC DNA]</scope>
    <source>
        <strain evidence="1">SM23_60</strain>
    </source>
</reference>
<evidence type="ECO:0000313" key="2">
    <source>
        <dbReference type="Proteomes" id="UP000051096"/>
    </source>
</evidence>
<comment type="caution">
    <text evidence="1">The sequence shown here is derived from an EMBL/GenBank/DDBJ whole genome shotgun (WGS) entry which is preliminary data.</text>
</comment>